<protein>
    <recommendedName>
        <fullName evidence="5">Sigma-70, region 4</fullName>
    </recommendedName>
</protein>
<comment type="function">
    <text evidence="2">Might take part in the signal recognition particle (SRP) pathway. This is inferred from the conservation of its genetic proximity to ftsY/ffh. May be a regulatory protein.</text>
</comment>
<dbReference type="SUPFAM" id="SSF88659">
    <property type="entry name" value="Sigma3 and sigma4 domains of RNA polymerase sigma factors"/>
    <property type="match status" value="1"/>
</dbReference>
<comment type="similarity">
    <text evidence="1">Belongs to the UPF0122 family.</text>
</comment>
<dbReference type="AlphaFoldDB" id="A0A1T4L118"/>
<evidence type="ECO:0000313" key="4">
    <source>
        <dbReference type="Proteomes" id="UP000190389"/>
    </source>
</evidence>
<reference evidence="4" key="1">
    <citation type="submission" date="2017-02" db="EMBL/GenBank/DDBJ databases">
        <authorList>
            <person name="Varghese N."/>
            <person name="Submissions S."/>
        </authorList>
    </citation>
    <scope>NUCLEOTIDE SEQUENCE [LARGE SCALE GENOMIC DNA]</scope>
    <source>
        <strain evidence="4">ATCC 27862</strain>
    </source>
</reference>
<dbReference type="InterPro" id="IPR036388">
    <property type="entry name" value="WH-like_DNA-bd_sf"/>
</dbReference>
<dbReference type="InterPro" id="IPR013324">
    <property type="entry name" value="RNA_pol_sigma_r3/r4-like"/>
</dbReference>
<dbReference type="Gene3D" id="1.10.10.10">
    <property type="entry name" value="Winged helix-like DNA-binding domain superfamily/Winged helix DNA-binding domain"/>
    <property type="match status" value="1"/>
</dbReference>
<dbReference type="EMBL" id="FUXF01000006">
    <property type="protein sequence ID" value="SJZ48399.1"/>
    <property type="molecule type" value="Genomic_DNA"/>
</dbReference>
<evidence type="ECO:0000256" key="1">
    <source>
        <dbReference type="ARBA" id="ARBA00008720"/>
    </source>
</evidence>
<dbReference type="Proteomes" id="UP000190389">
    <property type="component" value="Unassembled WGS sequence"/>
</dbReference>
<dbReference type="Pfam" id="PF04297">
    <property type="entry name" value="UPF0122"/>
    <property type="match status" value="1"/>
</dbReference>
<dbReference type="PANTHER" id="PTHR40083">
    <property type="entry name" value="UPF0122 PROTEIN CBO2450/CLC_2298"/>
    <property type="match status" value="1"/>
</dbReference>
<dbReference type="RefSeq" id="WP_078747028.1">
    <property type="nucleotide sequence ID" value="NZ_CP137850.1"/>
</dbReference>
<dbReference type="PANTHER" id="PTHR40083:SF1">
    <property type="entry name" value="UPF0122 PROTEIN YLXM"/>
    <property type="match status" value="1"/>
</dbReference>
<evidence type="ECO:0000256" key="2">
    <source>
        <dbReference type="ARBA" id="ARBA00024764"/>
    </source>
</evidence>
<dbReference type="InterPro" id="IPR007394">
    <property type="entry name" value="UPF0122"/>
</dbReference>
<name>A0A1T4L118_9BACT</name>
<proteinExistence type="inferred from homology"/>
<evidence type="ECO:0000313" key="3">
    <source>
        <dbReference type="EMBL" id="SJZ48399.1"/>
    </source>
</evidence>
<evidence type="ECO:0008006" key="5">
    <source>
        <dbReference type="Google" id="ProtNLM"/>
    </source>
</evidence>
<accession>A0A1T4L118</accession>
<dbReference type="STRING" id="171291.SAMN02745154_00283"/>
<organism evidence="3 4">
    <name type="scientific">Mycoplasmopsis verecunda</name>
    <dbReference type="NCBI Taxonomy" id="171291"/>
    <lineage>
        <taxon>Bacteria</taxon>
        <taxon>Bacillati</taxon>
        <taxon>Mycoplasmatota</taxon>
        <taxon>Mycoplasmoidales</taxon>
        <taxon>Metamycoplasmataceae</taxon>
        <taxon>Mycoplasmopsis</taxon>
    </lineage>
</organism>
<sequence length="74" mass="8616">MNNKSLENIEKYTALFDKYGNLLTQNQQQVFKLYYEQDLSYAEVAEILATTRSAAYDTLNKAIKNLLKYEKQLG</sequence>
<dbReference type="OrthoDB" id="399219at2"/>
<keyword evidence="4" id="KW-1185">Reference proteome</keyword>
<gene>
    <name evidence="3" type="ORF">SAMN02745154_00283</name>
</gene>